<dbReference type="SMART" id="SM00401">
    <property type="entry name" value="ZnF_GATA"/>
    <property type="match status" value="1"/>
</dbReference>
<proteinExistence type="predicted"/>
<dbReference type="GO" id="GO:0043565">
    <property type="term" value="F:sequence-specific DNA binding"/>
    <property type="evidence" value="ECO:0007669"/>
    <property type="project" value="InterPro"/>
</dbReference>
<feature type="non-terminal residue" evidence="3">
    <location>
        <position position="60"/>
    </location>
</feature>
<protein>
    <recommendedName>
        <fullName evidence="2">GATA-type domain-containing protein</fullName>
    </recommendedName>
</protein>
<dbReference type="Gene3D" id="3.30.50.10">
    <property type="entry name" value="Erythroid Transcription Factor GATA-1, subunit A"/>
    <property type="match status" value="1"/>
</dbReference>
<dbReference type="EMBL" id="JARIHO010000032">
    <property type="protein sequence ID" value="KAJ7334909.1"/>
    <property type="molecule type" value="Genomic_DNA"/>
</dbReference>
<keyword evidence="1" id="KW-0863">Zinc-finger</keyword>
<name>A0AAD7EKV5_9AGAR</name>
<evidence type="ECO:0000259" key="2">
    <source>
        <dbReference type="PROSITE" id="PS50114"/>
    </source>
</evidence>
<dbReference type="InterPro" id="IPR000679">
    <property type="entry name" value="Znf_GATA"/>
</dbReference>
<sequence>DDAATTLTQYLRHRCFVCHTTEASAWRRSTLSLGKVVCNKCGLYERTHLRVRPLQFDELR</sequence>
<evidence type="ECO:0000313" key="3">
    <source>
        <dbReference type="EMBL" id="KAJ7334909.1"/>
    </source>
</evidence>
<dbReference type="GO" id="GO:0006355">
    <property type="term" value="P:regulation of DNA-templated transcription"/>
    <property type="evidence" value="ECO:0007669"/>
    <property type="project" value="InterPro"/>
</dbReference>
<keyword evidence="4" id="KW-1185">Reference proteome</keyword>
<dbReference type="PROSITE" id="PS50114">
    <property type="entry name" value="GATA_ZN_FINGER_2"/>
    <property type="match status" value="1"/>
</dbReference>
<evidence type="ECO:0000313" key="4">
    <source>
        <dbReference type="Proteomes" id="UP001218218"/>
    </source>
</evidence>
<feature type="domain" description="GATA-type" evidence="2">
    <location>
        <begin position="14"/>
        <end position="54"/>
    </location>
</feature>
<feature type="non-terminal residue" evidence="3">
    <location>
        <position position="1"/>
    </location>
</feature>
<dbReference type="SUPFAM" id="SSF57716">
    <property type="entry name" value="Glucocorticoid receptor-like (DNA-binding domain)"/>
    <property type="match status" value="1"/>
</dbReference>
<dbReference type="Proteomes" id="UP001218218">
    <property type="component" value="Unassembled WGS sequence"/>
</dbReference>
<gene>
    <name evidence="3" type="ORF">DFH08DRAFT_637595</name>
</gene>
<accession>A0AAD7EKV5</accession>
<evidence type="ECO:0000256" key="1">
    <source>
        <dbReference type="PROSITE-ProRule" id="PRU00094"/>
    </source>
</evidence>
<dbReference type="InterPro" id="IPR013088">
    <property type="entry name" value="Znf_NHR/GATA"/>
</dbReference>
<dbReference type="Pfam" id="PF00320">
    <property type="entry name" value="GATA"/>
    <property type="match status" value="1"/>
</dbReference>
<keyword evidence="1" id="KW-0479">Metal-binding</keyword>
<keyword evidence="1" id="KW-0862">Zinc</keyword>
<dbReference type="CDD" id="cd00202">
    <property type="entry name" value="ZnF_GATA"/>
    <property type="match status" value="1"/>
</dbReference>
<dbReference type="GO" id="GO:0008270">
    <property type="term" value="F:zinc ion binding"/>
    <property type="evidence" value="ECO:0007669"/>
    <property type="project" value="UniProtKB-KW"/>
</dbReference>
<comment type="caution">
    <text evidence="3">The sequence shown here is derived from an EMBL/GenBank/DDBJ whole genome shotgun (WGS) entry which is preliminary data.</text>
</comment>
<organism evidence="3 4">
    <name type="scientific">Mycena albidolilacea</name>
    <dbReference type="NCBI Taxonomy" id="1033008"/>
    <lineage>
        <taxon>Eukaryota</taxon>
        <taxon>Fungi</taxon>
        <taxon>Dikarya</taxon>
        <taxon>Basidiomycota</taxon>
        <taxon>Agaricomycotina</taxon>
        <taxon>Agaricomycetes</taxon>
        <taxon>Agaricomycetidae</taxon>
        <taxon>Agaricales</taxon>
        <taxon>Marasmiineae</taxon>
        <taxon>Mycenaceae</taxon>
        <taxon>Mycena</taxon>
    </lineage>
</organism>
<dbReference type="AlphaFoldDB" id="A0AAD7EKV5"/>
<reference evidence="3" key="1">
    <citation type="submission" date="2023-03" db="EMBL/GenBank/DDBJ databases">
        <title>Massive genome expansion in bonnet fungi (Mycena s.s.) driven by repeated elements and novel gene families across ecological guilds.</title>
        <authorList>
            <consortium name="Lawrence Berkeley National Laboratory"/>
            <person name="Harder C.B."/>
            <person name="Miyauchi S."/>
            <person name="Viragh M."/>
            <person name="Kuo A."/>
            <person name="Thoen E."/>
            <person name="Andreopoulos B."/>
            <person name="Lu D."/>
            <person name="Skrede I."/>
            <person name="Drula E."/>
            <person name="Henrissat B."/>
            <person name="Morin E."/>
            <person name="Kohler A."/>
            <person name="Barry K."/>
            <person name="LaButti K."/>
            <person name="Morin E."/>
            <person name="Salamov A."/>
            <person name="Lipzen A."/>
            <person name="Mereny Z."/>
            <person name="Hegedus B."/>
            <person name="Baldrian P."/>
            <person name="Stursova M."/>
            <person name="Weitz H."/>
            <person name="Taylor A."/>
            <person name="Grigoriev I.V."/>
            <person name="Nagy L.G."/>
            <person name="Martin F."/>
            <person name="Kauserud H."/>
        </authorList>
    </citation>
    <scope>NUCLEOTIDE SEQUENCE</scope>
    <source>
        <strain evidence="3">CBHHK002</strain>
    </source>
</reference>